<comment type="caution">
    <text evidence="1">The sequence shown here is derived from an EMBL/GenBank/DDBJ whole genome shotgun (WGS) entry which is preliminary data.</text>
</comment>
<evidence type="ECO:0000313" key="2">
    <source>
        <dbReference type="Proteomes" id="UP001331515"/>
    </source>
</evidence>
<name>A0AAN8CCI5_CHAGU</name>
<reference evidence="1 2" key="1">
    <citation type="journal article" date="2023" name="Mol. Biol. Evol.">
        <title>Genomics of Secondarily Temperate Adaptation in the Only Non-Antarctic Icefish.</title>
        <authorList>
            <person name="Rivera-Colon A.G."/>
            <person name="Rayamajhi N."/>
            <person name="Minhas B.F."/>
            <person name="Madrigal G."/>
            <person name="Bilyk K.T."/>
            <person name="Yoon V."/>
            <person name="Hune M."/>
            <person name="Gregory S."/>
            <person name="Cheng C.H.C."/>
            <person name="Catchen J.M."/>
        </authorList>
    </citation>
    <scope>NUCLEOTIDE SEQUENCE [LARGE SCALE GENOMIC DNA]</scope>
    <source>
        <tissue evidence="1">White muscle</tissue>
    </source>
</reference>
<dbReference type="Gene3D" id="2.40.50.140">
    <property type="entry name" value="Nucleic acid-binding proteins"/>
    <property type="match status" value="1"/>
</dbReference>
<evidence type="ECO:0000313" key="1">
    <source>
        <dbReference type="EMBL" id="KAK5901360.1"/>
    </source>
</evidence>
<proteinExistence type="predicted"/>
<protein>
    <submittedName>
        <fullName evidence="1">Uncharacterized protein</fullName>
    </submittedName>
</protein>
<accession>A0AAN8CCI5</accession>
<dbReference type="EMBL" id="JAURVH010001532">
    <property type="protein sequence ID" value="KAK5901360.1"/>
    <property type="molecule type" value="Genomic_DNA"/>
</dbReference>
<keyword evidence="2" id="KW-1185">Reference proteome</keyword>
<gene>
    <name evidence="1" type="ORF">CgunFtcFv8_026241</name>
</gene>
<dbReference type="InterPro" id="IPR012340">
    <property type="entry name" value="NA-bd_OB-fold"/>
</dbReference>
<sequence length="103" mass="11837">MSVEGEVVEIKAVQPGRSGEDVVPMRRMILDQDTSRIQTNLWREAAVLAVSLGDRVRVTHMKCSNTDYGLQLRQTTQTLSFRRNVHSDRMTDLWQFGSLQQFI</sequence>
<dbReference type="AlphaFoldDB" id="A0AAN8CCI5"/>
<organism evidence="1 2">
    <name type="scientific">Champsocephalus gunnari</name>
    <name type="common">Mackerel icefish</name>
    <dbReference type="NCBI Taxonomy" id="52237"/>
    <lineage>
        <taxon>Eukaryota</taxon>
        <taxon>Metazoa</taxon>
        <taxon>Chordata</taxon>
        <taxon>Craniata</taxon>
        <taxon>Vertebrata</taxon>
        <taxon>Euteleostomi</taxon>
        <taxon>Actinopterygii</taxon>
        <taxon>Neopterygii</taxon>
        <taxon>Teleostei</taxon>
        <taxon>Neoteleostei</taxon>
        <taxon>Acanthomorphata</taxon>
        <taxon>Eupercaria</taxon>
        <taxon>Perciformes</taxon>
        <taxon>Notothenioidei</taxon>
        <taxon>Channichthyidae</taxon>
        <taxon>Champsocephalus</taxon>
    </lineage>
</organism>
<dbReference type="Proteomes" id="UP001331515">
    <property type="component" value="Unassembled WGS sequence"/>
</dbReference>